<feature type="region of interest" description="Disordered" evidence="1">
    <location>
        <begin position="88"/>
        <end position="110"/>
    </location>
</feature>
<evidence type="ECO:0000256" key="1">
    <source>
        <dbReference type="SAM" id="MobiDB-lite"/>
    </source>
</evidence>
<keyword evidence="2" id="KW-1133">Transmembrane helix</keyword>
<evidence type="ECO:0008006" key="5">
    <source>
        <dbReference type="Google" id="ProtNLM"/>
    </source>
</evidence>
<accession>A0ABQ2KGV6</accession>
<dbReference type="NCBIfam" id="NF046112">
    <property type="entry name" value="MSMEG_6209_Nter"/>
    <property type="match status" value="1"/>
</dbReference>
<protein>
    <recommendedName>
        <fullName evidence="5">Extracellular solute-binding protein</fullName>
    </recommendedName>
</protein>
<proteinExistence type="predicted"/>
<evidence type="ECO:0000313" key="4">
    <source>
        <dbReference type="Proteomes" id="UP000658127"/>
    </source>
</evidence>
<feature type="compositionally biased region" description="Low complexity" evidence="1">
    <location>
        <begin position="88"/>
        <end position="102"/>
    </location>
</feature>
<gene>
    <name evidence="3" type="ORF">GCM10011610_31930</name>
</gene>
<sequence>MVSRVTPGEAADTVQREELAMRRMTESLVEDLSENVPADQVTSAVGAAHHRFAGKPIREFVPILVERIVRTELADPDPTVRVPAPATTVRATTPDPAPATAPEADGERRSLVSRRGVLPLSIGAVTVVAAVAAGVILLPGGADAPAAETPVAAATTVRGVVGSEKMAFFQDERVVKVLADNGVKVEVEPAGSRQIATTVDLGQFDFAFPSSSPAAERIQRQRNITAKYTPFSSPIAIATYRPIADLLTAAGVIKPGPVATFDMNRYLELAGTGVQWDDLPDNATYPVAKNILVSTTDPRSSNSAAMYLSIASYVANDHTIVRGATAEQHVLPVLSKLFLAQGYTDNSSEGPFTQYLTNGMGPTPLVCIYEAQFVEAAGEGRIKPDMVLTYPTPTVLSSHTLVPLTGTGDTIGKLLTENPELRRLAAEHGFRTGDNAQFTAVAAERNVPVPADLIDVVDAPAYDTLEHLLDGVANSYN</sequence>
<evidence type="ECO:0000256" key="2">
    <source>
        <dbReference type="SAM" id="Phobius"/>
    </source>
</evidence>
<keyword evidence="2" id="KW-0812">Transmembrane</keyword>
<evidence type="ECO:0000313" key="3">
    <source>
        <dbReference type="EMBL" id="GGN81476.1"/>
    </source>
</evidence>
<name>A0ABQ2KGV6_9NOCA</name>
<reference evidence="4" key="1">
    <citation type="journal article" date="2019" name="Int. J. Syst. Evol. Microbiol.">
        <title>The Global Catalogue of Microorganisms (GCM) 10K type strain sequencing project: providing services to taxonomists for standard genome sequencing and annotation.</title>
        <authorList>
            <consortium name="The Broad Institute Genomics Platform"/>
            <consortium name="The Broad Institute Genome Sequencing Center for Infectious Disease"/>
            <person name="Wu L."/>
            <person name="Ma J."/>
        </authorList>
    </citation>
    <scope>NUCLEOTIDE SEQUENCE [LARGE SCALE GENOMIC DNA]</scope>
    <source>
        <strain evidence="4">CGMCC 4.7329</strain>
    </source>
</reference>
<feature type="transmembrane region" description="Helical" evidence="2">
    <location>
        <begin position="117"/>
        <end position="138"/>
    </location>
</feature>
<keyword evidence="4" id="KW-1185">Reference proteome</keyword>
<dbReference type="Proteomes" id="UP000658127">
    <property type="component" value="Unassembled WGS sequence"/>
</dbReference>
<organism evidence="3 4">
    <name type="scientific">Nocardia rhizosphaerihabitans</name>
    <dbReference type="NCBI Taxonomy" id="1691570"/>
    <lineage>
        <taxon>Bacteria</taxon>
        <taxon>Bacillati</taxon>
        <taxon>Actinomycetota</taxon>
        <taxon>Actinomycetes</taxon>
        <taxon>Mycobacteriales</taxon>
        <taxon>Nocardiaceae</taxon>
        <taxon>Nocardia</taxon>
    </lineage>
</organism>
<comment type="caution">
    <text evidence="3">The sequence shown here is derived from an EMBL/GenBank/DDBJ whole genome shotgun (WGS) entry which is preliminary data.</text>
</comment>
<dbReference type="EMBL" id="BMNE01000003">
    <property type="protein sequence ID" value="GGN81476.1"/>
    <property type="molecule type" value="Genomic_DNA"/>
</dbReference>
<keyword evidence="2" id="KW-0472">Membrane</keyword>